<evidence type="ECO:0000256" key="6">
    <source>
        <dbReference type="SAM" id="MobiDB-lite"/>
    </source>
</evidence>
<comment type="caution">
    <text evidence="7">The sequence shown here is derived from an EMBL/GenBank/DDBJ whole genome shotgun (WGS) entry which is preliminary data.</text>
</comment>
<comment type="function">
    <text evidence="5">Involved in ubiquitin-mediated protein degradation. Regulatory factor in the ubiquitin/proteasome pathway that controls the turnover of proteasome substrates. Targets proteasomes to the nucleus and facilitates the degradation of nuclear proteins.</text>
</comment>
<evidence type="ECO:0000256" key="1">
    <source>
        <dbReference type="ARBA" id="ARBA00006199"/>
    </source>
</evidence>
<keyword evidence="3 5" id="KW-0653">Protein transport</keyword>
<comment type="subcellular location">
    <subcellularLocation>
        <location evidence="5">Cytoplasm</location>
    </subcellularLocation>
    <subcellularLocation>
        <location evidence="5">Nucleus</location>
    </subcellularLocation>
</comment>
<feature type="compositionally biased region" description="Low complexity" evidence="6">
    <location>
        <begin position="26"/>
        <end position="37"/>
    </location>
</feature>
<sequence>MMGISWGLKKDSLRAPMRSNGGSIGVTGATGTSSSSGIRKKRGYSEVGRDEKRRRQAIVHGQALPVHRSLEMMSKEQLGAVLLEMLKQHPEASVTFQSKVNGYQFGFEKYQQLLKEKVEALYASVPYNRSYDNNNLDDYAFVRMRPHIMELLNCLVDCALDNLPPRKASLHESLKFLDSCTQLVLDLPRFELGSNNYYYDKCVEQLAHLWCSLIEEIAKDINMVMNTPLTTWIDKLESYNDRSRGLLQQPLTLFRSLASDGDLFAEEERSSNSLVPSSLLLDMNAGNNN</sequence>
<evidence type="ECO:0000256" key="2">
    <source>
        <dbReference type="ARBA" id="ARBA00016204"/>
    </source>
</evidence>
<keyword evidence="4 5" id="KW-0539">Nucleus</keyword>
<dbReference type="InterPro" id="IPR038422">
    <property type="entry name" value="Cut8/Sts1_sf"/>
</dbReference>
<dbReference type="Gene3D" id="1.20.58.1590">
    <property type="entry name" value="Tethering factor for nuclear proteasome Cut8/Sts1"/>
    <property type="match status" value="1"/>
</dbReference>
<dbReference type="GO" id="GO:0000502">
    <property type="term" value="C:proteasome complex"/>
    <property type="evidence" value="ECO:0007669"/>
    <property type="project" value="UniProtKB-KW"/>
</dbReference>
<dbReference type="InterPro" id="IPR013868">
    <property type="entry name" value="Cut8/Sts1_fam"/>
</dbReference>
<keyword evidence="8" id="KW-1185">Reference proteome</keyword>
<gene>
    <name evidence="7" type="ORF">RNJ44_03639</name>
</gene>
<evidence type="ECO:0000256" key="4">
    <source>
        <dbReference type="ARBA" id="ARBA00023242"/>
    </source>
</evidence>
<feature type="region of interest" description="Disordered" evidence="6">
    <location>
        <begin position="17"/>
        <end position="52"/>
    </location>
</feature>
<evidence type="ECO:0000313" key="8">
    <source>
        <dbReference type="Proteomes" id="UP001623330"/>
    </source>
</evidence>
<feature type="compositionally biased region" description="Basic and acidic residues" evidence="6">
    <location>
        <begin position="43"/>
        <end position="52"/>
    </location>
</feature>
<evidence type="ECO:0000256" key="5">
    <source>
        <dbReference type="RuleBase" id="RU368013"/>
    </source>
</evidence>
<accession>A0ABR4NXL5</accession>
<comment type="similarity">
    <text evidence="1 5">Belongs to the cut8/STS1 family.</text>
</comment>
<reference evidence="7 8" key="1">
    <citation type="submission" date="2024-05" db="EMBL/GenBank/DDBJ databases">
        <title>Long read based assembly of the Candida bracarensis genome reveals expanded adhesin content.</title>
        <authorList>
            <person name="Marcet-Houben M."/>
            <person name="Ksiezopolska E."/>
            <person name="Gabaldon T."/>
        </authorList>
    </citation>
    <scope>NUCLEOTIDE SEQUENCE [LARGE SCALE GENOMIC DNA]</scope>
    <source>
        <strain evidence="7 8">CBM6</strain>
    </source>
</reference>
<keyword evidence="5" id="KW-0813">Transport</keyword>
<organism evidence="7 8">
    <name type="scientific">Nakaseomyces bracarensis</name>
    <dbReference type="NCBI Taxonomy" id="273131"/>
    <lineage>
        <taxon>Eukaryota</taxon>
        <taxon>Fungi</taxon>
        <taxon>Dikarya</taxon>
        <taxon>Ascomycota</taxon>
        <taxon>Saccharomycotina</taxon>
        <taxon>Saccharomycetes</taxon>
        <taxon>Saccharomycetales</taxon>
        <taxon>Saccharomycetaceae</taxon>
        <taxon>Nakaseomyces</taxon>
    </lineage>
</organism>
<keyword evidence="7" id="KW-0647">Proteasome</keyword>
<evidence type="ECO:0000313" key="7">
    <source>
        <dbReference type="EMBL" id="KAL3233599.1"/>
    </source>
</evidence>
<dbReference type="Proteomes" id="UP001623330">
    <property type="component" value="Unassembled WGS sequence"/>
</dbReference>
<dbReference type="PANTHER" id="PTHR28032:SF1">
    <property type="entry name" value="FI02826P"/>
    <property type="match status" value="1"/>
</dbReference>
<comment type="subunit">
    <text evidence="5">Binds the proteasome.</text>
</comment>
<dbReference type="PANTHER" id="PTHR28032">
    <property type="entry name" value="FI02826P"/>
    <property type="match status" value="1"/>
</dbReference>
<dbReference type="Pfam" id="PF08559">
    <property type="entry name" value="Cut8"/>
    <property type="match status" value="1"/>
</dbReference>
<keyword evidence="5" id="KW-0963">Cytoplasm</keyword>
<proteinExistence type="inferred from homology"/>
<name>A0ABR4NXL5_9SACH</name>
<protein>
    <recommendedName>
        <fullName evidence="2 5">Tethering factor for nuclear proteasome STS1</fullName>
    </recommendedName>
</protein>
<dbReference type="EMBL" id="JBEVYD010000004">
    <property type="protein sequence ID" value="KAL3233599.1"/>
    <property type="molecule type" value="Genomic_DNA"/>
</dbReference>
<evidence type="ECO:0000256" key="3">
    <source>
        <dbReference type="ARBA" id="ARBA00022927"/>
    </source>
</evidence>